<evidence type="ECO:0000256" key="2">
    <source>
        <dbReference type="HAMAP-Rule" id="MF_00163"/>
    </source>
</evidence>
<dbReference type="HAMAP" id="MF_00163">
    <property type="entry name" value="Pep_deformylase"/>
    <property type="match status" value="1"/>
</dbReference>
<keyword evidence="2" id="KW-0378">Hydrolase</keyword>
<dbReference type="GO" id="GO:0006412">
    <property type="term" value="P:translation"/>
    <property type="evidence" value="ECO:0007669"/>
    <property type="project" value="UniProtKB-UniRule"/>
</dbReference>
<dbReference type="PANTHER" id="PTHR10458:SF22">
    <property type="entry name" value="PEPTIDE DEFORMYLASE"/>
    <property type="match status" value="1"/>
</dbReference>
<comment type="similarity">
    <text evidence="1 2">Belongs to the polypeptide deformylase family.</text>
</comment>
<comment type="caution">
    <text evidence="3">The sequence shown here is derived from an EMBL/GenBank/DDBJ whole genome shotgun (WGS) entry which is preliminary data.</text>
</comment>
<dbReference type="PANTHER" id="PTHR10458">
    <property type="entry name" value="PEPTIDE DEFORMYLASE"/>
    <property type="match status" value="1"/>
</dbReference>
<evidence type="ECO:0000313" key="4">
    <source>
        <dbReference type="Proteomes" id="UP000178187"/>
    </source>
</evidence>
<dbReference type="EMBL" id="MHFR01000037">
    <property type="protein sequence ID" value="OGW97961.1"/>
    <property type="molecule type" value="Genomic_DNA"/>
</dbReference>
<dbReference type="InterPro" id="IPR036821">
    <property type="entry name" value="Peptide_deformylase_sf"/>
</dbReference>
<gene>
    <name evidence="2" type="primary">def</name>
    <name evidence="3" type="ORF">A3G33_06915</name>
</gene>
<comment type="cofactor">
    <cofactor evidence="2">
        <name>Fe(2+)</name>
        <dbReference type="ChEBI" id="CHEBI:29033"/>
    </cofactor>
    <text evidence="2">Binds 1 Fe(2+) ion.</text>
</comment>
<reference evidence="3 4" key="1">
    <citation type="journal article" date="2016" name="Nat. Commun.">
        <title>Thousands of microbial genomes shed light on interconnected biogeochemical processes in an aquifer system.</title>
        <authorList>
            <person name="Anantharaman K."/>
            <person name="Brown C.T."/>
            <person name="Hug L.A."/>
            <person name="Sharon I."/>
            <person name="Castelle C.J."/>
            <person name="Probst A.J."/>
            <person name="Thomas B.C."/>
            <person name="Singh A."/>
            <person name="Wilkins M.J."/>
            <person name="Karaoz U."/>
            <person name="Brodie E.L."/>
            <person name="Williams K.H."/>
            <person name="Hubbard S.S."/>
            <person name="Banfield J.F."/>
        </authorList>
    </citation>
    <scope>NUCLEOTIDE SEQUENCE [LARGE SCALE GENOMIC DNA]</scope>
</reference>
<feature type="binding site" evidence="2">
    <location>
        <position position="137"/>
    </location>
    <ligand>
        <name>Fe cation</name>
        <dbReference type="ChEBI" id="CHEBI:24875"/>
    </ligand>
</feature>
<evidence type="ECO:0000256" key="1">
    <source>
        <dbReference type="ARBA" id="ARBA00010759"/>
    </source>
</evidence>
<accession>A0A1G1KYK5</accession>
<dbReference type="GO" id="GO:0046872">
    <property type="term" value="F:metal ion binding"/>
    <property type="evidence" value="ECO:0007669"/>
    <property type="project" value="UniProtKB-KW"/>
</dbReference>
<protein>
    <recommendedName>
        <fullName evidence="2">Peptide deformylase</fullName>
        <shortName evidence="2">PDF</shortName>
        <ecNumber evidence="2">3.5.1.88</ecNumber>
    </recommendedName>
    <alternativeName>
        <fullName evidence="2">Polypeptide deformylase</fullName>
    </alternativeName>
</protein>
<name>A0A1G1KYK5_9BACT</name>
<sequence length="162" mass="18004">MSVLKVLYYPEPVLKQKAKAVTDFTKITSELIRDMVETMYAKAGVGLAAPQIGLSQQIAVLCPSMKKGEERFLINPVILEATGEEIGTEGCLSVPGASAEIRRATEIKFQAMDLKGKTFTEKATGFYARVIQHELDHLNGTLIIDRVDFVRRQQLLSTYKLI</sequence>
<dbReference type="SUPFAM" id="SSF56420">
    <property type="entry name" value="Peptide deformylase"/>
    <property type="match status" value="1"/>
</dbReference>
<proteinExistence type="inferred from homology"/>
<dbReference type="Gene3D" id="3.90.45.10">
    <property type="entry name" value="Peptide deformylase"/>
    <property type="match status" value="1"/>
</dbReference>
<feature type="active site" evidence="2">
    <location>
        <position position="134"/>
    </location>
</feature>
<dbReference type="NCBIfam" id="NF001159">
    <property type="entry name" value="PRK00150.1-3"/>
    <property type="match status" value="1"/>
</dbReference>
<dbReference type="CDD" id="cd00487">
    <property type="entry name" value="Pep_deformylase"/>
    <property type="match status" value="1"/>
</dbReference>
<comment type="catalytic activity">
    <reaction evidence="2">
        <text>N-terminal N-formyl-L-methionyl-[peptide] + H2O = N-terminal L-methionyl-[peptide] + formate</text>
        <dbReference type="Rhea" id="RHEA:24420"/>
        <dbReference type="Rhea" id="RHEA-COMP:10639"/>
        <dbReference type="Rhea" id="RHEA-COMP:10640"/>
        <dbReference type="ChEBI" id="CHEBI:15377"/>
        <dbReference type="ChEBI" id="CHEBI:15740"/>
        <dbReference type="ChEBI" id="CHEBI:49298"/>
        <dbReference type="ChEBI" id="CHEBI:64731"/>
        <dbReference type="EC" id="3.5.1.88"/>
    </reaction>
</comment>
<dbReference type="PRINTS" id="PR01576">
    <property type="entry name" value="PDEFORMYLASE"/>
</dbReference>
<dbReference type="EC" id="3.5.1.88" evidence="2"/>
<dbReference type="InterPro" id="IPR023635">
    <property type="entry name" value="Peptide_deformylase"/>
</dbReference>
<comment type="function">
    <text evidence="2">Removes the formyl group from the N-terminal Met of newly synthesized proteins. Requires at least a dipeptide for an efficient rate of reaction. N-terminal L-methionine is a prerequisite for activity but the enzyme has broad specificity at other positions.</text>
</comment>
<dbReference type="Proteomes" id="UP000178187">
    <property type="component" value="Unassembled WGS sequence"/>
</dbReference>
<dbReference type="PIRSF" id="PIRSF004749">
    <property type="entry name" value="Pep_def"/>
    <property type="match status" value="1"/>
</dbReference>
<dbReference type="NCBIfam" id="TIGR00079">
    <property type="entry name" value="pept_deformyl"/>
    <property type="match status" value="1"/>
</dbReference>
<keyword evidence="2" id="KW-0479">Metal-binding</keyword>
<evidence type="ECO:0000313" key="3">
    <source>
        <dbReference type="EMBL" id="OGW97961.1"/>
    </source>
</evidence>
<feature type="binding site" evidence="2">
    <location>
        <position position="91"/>
    </location>
    <ligand>
        <name>Fe cation</name>
        <dbReference type="ChEBI" id="CHEBI:24875"/>
    </ligand>
</feature>
<feature type="binding site" evidence="2">
    <location>
        <position position="133"/>
    </location>
    <ligand>
        <name>Fe cation</name>
        <dbReference type="ChEBI" id="CHEBI:24875"/>
    </ligand>
</feature>
<organism evidence="3 4">
    <name type="scientific">Candidatus Danuiimicrobium aquiferis</name>
    <dbReference type="NCBI Taxonomy" id="1801832"/>
    <lineage>
        <taxon>Bacteria</taxon>
        <taxon>Pseudomonadati</taxon>
        <taxon>Candidatus Omnitrophota</taxon>
        <taxon>Candidatus Danuiimicrobium</taxon>
    </lineage>
</organism>
<keyword evidence="2" id="KW-0408">Iron</keyword>
<dbReference type="GO" id="GO:0042586">
    <property type="term" value="F:peptide deformylase activity"/>
    <property type="evidence" value="ECO:0007669"/>
    <property type="project" value="UniProtKB-UniRule"/>
</dbReference>
<dbReference type="AlphaFoldDB" id="A0A1G1KYK5"/>
<dbReference type="Pfam" id="PF01327">
    <property type="entry name" value="Pep_deformylase"/>
    <property type="match status" value="1"/>
</dbReference>
<keyword evidence="2" id="KW-0648">Protein biosynthesis</keyword>